<dbReference type="InterPro" id="IPR007362">
    <property type="entry name" value="DUF429"/>
</dbReference>
<accession>A0ABS1CR51</accession>
<dbReference type="InterPro" id="IPR008306">
    <property type="entry name" value="UCP018008"/>
</dbReference>
<reference evidence="2 3" key="1">
    <citation type="journal article" date="2020" name="Microorganisms">
        <title>Osmotic Adaptation and Compatible Solute Biosynthesis of Phototrophic Bacteria as Revealed from Genome Analyses.</title>
        <authorList>
            <person name="Imhoff J.F."/>
            <person name="Rahn T."/>
            <person name="Kunzel S."/>
            <person name="Keller A."/>
            <person name="Neulinger S.C."/>
        </authorList>
    </citation>
    <scope>NUCLEOTIDE SEQUENCE [LARGE SCALE GENOMIC DNA]</scope>
    <source>
        <strain evidence="2 3">DSM 15382</strain>
    </source>
</reference>
<evidence type="ECO:0000313" key="2">
    <source>
        <dbReference type="EMBL" id="MBK1656905.1"/>
    </source>
</evidence>
<dbReference type="PIRSF" id="PIRSF018008">
    <property type="entry name" value="UCP018008"/>
    <property type="match status" value="1"/>
</dbReference>
<comment type="caution">
    <text evidence="2">The sequence shown here is derived from an EMBL/GenBank/DDBJ whole genome shotgun (WGS) entry which is preliminary data.</text>
</comment>
<dbReference type="Proteomes" id="UP000697995">
    <property type="component" value="Unassembled WGS sequence"/>
</dbReference>
<protein>
    <submittedName>
        <fullName evidence="2">DUF429 domain-containing protein</fullName>
    </submittedName>
</protein>
<evidence type="ECO:0000256" key="1">
    <source>
        <dbReference type="SAM" id="MobiDB-lite"/>
    </source>
</evidence>
<organism evidence="2 3">
    <name type="scientific">Paracraurococcus ruber</name>
    <dbReference type="NCBI Taxonomy" id="77675"/>
    <lineage>
        <taxon>Bacteria</taxon>
        <taxon>Pseudomonadati</taxon>
        <taxon>Pseudomonadota</taxon>
        <taxon>Alphaproteobacteria</taxon>
        <taxon>Acetobacterales</taxon>
        <taxon>Roseomonadaceae</taxon>
        <taxon>Paracraurococcus</taxon>
    </lineage>
</organism>
<name>A0ABS1CR51_9PROT</name>
<evidence type="ECO:0000313" key="3">
    <source>
        <dbReference type="Proteomes" id="UP000697995"/>
    </source>
</evidence>
<gene>
    <name evidence="2" type="ORF">CKO45_01525</name>
</gene>
<feature type="region of interest" description="Disordered" evidence="1">
    <location>
        <begin position="266"/>
        <end position="289"/>
    </location>
</feature>
<keyword evidence="3" id="KW-1185">Reference proteome</keyword>
<dbReference type="EMBL" id="NRSG01000005">
    <property type="protein sequence ID" value="MBK1656905.1"/>
    <property type="molecule type" value="Genomic_DNA"/>
</dbReference>
<dbReference type="RefSeq" id="WP_133218357.1">
    <property type="nucleotide sequence ID" value="NZ_NRSG01000005.1"/>
</dbReference>
<sequence length="289" mass="30993">MDTYIGFDSAWTDNQKAPGAICAVTMAKGREVAFESPRLVSFDGARSAFERLRSPGGVTLLAIDQPTIVPNATGMRPVERAAASLVSWLGGGVQPSNRTRKGMFCDAAPIWPFLASLGAVEDPEAARTATAGHYVMEVFPALAVASFDAGFFGRLAGPRYNPSRRRTFRLNDWVRVAEAAARGFQRLGCAQAARWCSSTARLPEPRKADQDRLDAALCTLIALHWRRRPREESILLGDLVNGYMVLPASTELRDRIAAAAGRIGVPIDRGASSGPERGSARADPSPGPG</sequence>
<proteinExistence type="predicted"/>
<dbReference type="Pfam" id="PF04250">
    <property type="entry name" value="DUF429"/>
    <property type="match status" value="1"/>
</dbReference>